<accession>A0A369AK54</accession>
<evidence type="ECO:0000256" key="1">
    <source>
        <dbReference type="SAM" id="Phobius"/>
    </source>
</evidence>
<keyword evidence="1" id="KW-0812">Transmembrane</keyword>
<organism evidence="2 3">
    <name type="scientific">Anaerobacterium chartisolvens</name>
    <dbReference type="NCBI Taxonomy" id="1297424"/>
    <lineage>
        <taxon>Bacteria</taxon>
        <taxon>Bacillati</taxon>
        <taxon>Bacillota</taxon>
        <taxon>Clostridia</taxon>
        <taxon>Eubacteriales</taxon>
        <taxon>Oscillospiraceae</taxon>
        <taxon>Anaerobacterium</taxon>
    </lineage>
</organism>
<evidence type="ECO:0000313" key="3">
    <source>
        <dbReference type="Proteomes" id="UP000253034"/>
    </source>
</evidence>
<protein>
    <submittedName>
        <fullName evidence="2">Carbohydrate ABC transporter substrate-binding protein (CUT1 family)</fullName>
    </submittedName>
</protein>
<reference evidence="2 3" key="1">
    <citation type="submission" date="2018-07" db="EMBL/GenBank/DDBJ databases">
        <title>Genomic Encyclopedia of Type Strains, Phase IV (KMG-IV): sequencing the most valuable type-strain genomes for metagenomic binning, comparative biology and taxonomic classification.</title>
        <authorList>
            <person name="Goeker M."/>
        </authorList>
    </citation>
    <scope>NUCLEOTIDE SEQUENCE [LARGE SCALE GENOMIC DNA]</scope>
    <source>
        <strain evidence="2 3">DSM 27016</strain>
    </source>
</reference>
<keyword evidence="1" id="KW-1133">Transmembrane helix</keyword>
<dbReference type="InterPro" id="IPR050490">
    <property type="entry name" value="Bact_solute-bd_prot1"/>
</dbReference>
<keyword evidence="1" id="KW-0472">Membrane</keyword>
<dbReference type="PANTHER" id="PTHR43649:SF12">
    <property type="entry name" value="DIACETYLCHITOBIOSE BINDING PROTEIN DASA"/>
    <property type="match status" value="1"/>
</dbReference>
<dbReference type="RefSeq" id="WP_114300134.1">
    <property type="nucleotide sequence ID" value="NZ_QPJT01000041.1"/>
</dbReference>
<comment type="caution">
    <text evidence="2">The sequence shown here is derived from an EMBL/GenBank/DDBJ whole genome shotgun (WGS) entry which is preliminary data.</text>
</comment>
<dbReference type="CDD" id="cd13585">
    <property type="entry name" value="PBP2_TMBP_like"/>
    <property type="match status" value="1"/>
</dbReference>
<evidence type="ECO:0000313" key="2">
    <source>
        <dbReference type="EMBL" id="RCX08666.1"/>
    </source>
</evidence>
<dbReference type="Gene3D" id="3.40.190.10">
    <property type="entry name" value="Periplasmic binding protein-like II"/>
    <property type="match status" value="1"/>
</dbReference>
<dbReference type="InterPro" id="IPR006059">
    <property type="entry name" value="SBP"/>
</dbReference>
<feature type="transmembrane region" description="Helical" evidence="1">
    <location>
        <begin position="7"/>
        <end position="27"/>
    </location>
</feature>
<keyword evidence="3" id="KW-1185">Reference proteome</keyword>
<gene>
    <name evidence="2" type="ORF">DFR58_1419</name>
</gene>
<dbReference type="Pfam" id="PF01547">
    <property type="entry name" value="SBP_bac_1"/>
    <property type="match status" value="1"/>
</dbReference>
<dbReference type="Proteomes" id="UP000253034">
    <property type="component" value="Unassembled WGS sequence"/>
</dbReference>
<sequence>MLQTNTVVSRLLSLVLVSCMFAVVFIGCGMDRSANGMESGQSVYKIEDTNPEGKKEITFWMKKGLVEDTNRIIVQRGKDFAAKYNVKVNVEIIPYEDLIPKWAEAIESGNTPDVSFLGYQEVGRFYEKGALADLSPLYKKIEEQNGAFYPILKNAVTFQGKQYGIPFWAETTVMYYRKDILAAAGFNRPPQTWDEYRRVAKATTEPEKGVYGAGIGYGKSNSDAEWFTRSVLWSFGGFEVGADGKTITVDSPESVAAVRLISNMFLVDKSTPPSSIGWDDSGNNKAYLSGEAVTVFNSGSIANKAKTDNPDLYKNTGIAPLPRGPEGRFVPGIENTLGIFENSKNPELAQMLVEYLMDKAWYSSWIDNSAPLLCPVYSGLEGNPIWQDPMNKPFIQSIKDFTFLGYKGDFSSAAGKVYDLRLVNDTMQDIIVSRMAPEKSMEDLQAKIEQIYKK</sequence>
<dbReference type="EMBL" id="QPJT01000041">
    <property type="protein sequence ID" value="RCX08666.1"/>
    <property type="molecule type" value="Genomic_DNA"/>
</dbReference>
<proteinExistence type="predicted"/>
<dbReference type="SUPFAM" id="SSF53850">
    <property type="entry name" value="Periplasmic binding protein-like II"/>
    <property type="match status" value="1"/>
</dbReference>
<dbReference type="AlphaFoldDB" id="A0A369AK54"/>
<dbReference type="OrthoDB" id="41208at2"/>
<name>A0A369AK54_9FIRM</name>
<dbReference type="PANTHER" id="PTHR43649">
    <property type="entry name" value="ARABINOSE-BINDING PROTEIN-RELATED"/>
    <property type="match status" value="1"/>
</dbReference>